<evidence type="ECO:0000313" key="1">
    <source>
        <dbReference type="WBParaSite" id="ECPE_0000124701-mRNA-1"/>
    </source>
</evidence>
<accession>A0A183A2R2</accession>
<dbReference type="WBParaSite" id="ECPE_0000124701-mRNA-1">
    <property type="protein sequence ID" value="ECPE_0000124701-mRNA-1"/>
    <property type="gene ID" value="ECPE_0000124701"/>
</dbReference>
<sequence length="60" mass="7014">LISLWSTREHAIRVKDAAIRNFMILSIRNWLENMRCVKFYSLLKSSTTPSPHALGNRTLR</sequence>
<protein>
    <submittedName>
        <fullName evidence="1">Ras-GEF domain-containing protein</fullName>
    </submittedName>
</protein>
<organism evidence="1">
    <name type="scientific">Echinostoma caproni</name>
    <dbReference type="NCBI Taxonomy" id="27848"/>
    <lineage>
        <taxon>Eukaryota</taxon>
        <taxon>Metazoa</taxon>
        <taxon>Spiralia</taxon>
        <taxon>Lophotrochozoa</taxon>
        <taxon>Platyhelminthes</taxon>
        <taxon>Trematoda</taxon>
        <taxon>Digenea</taxon>
        <taxon>Plagiorchiida</taxon>
        <taxon>Echinostomata</taxon>
        <taxon>Echinostomatoidea</taxon>
        <taxon>Echinostomatidae</taxon>
        <taxon>Echinostoma</taxon>
    </lineage>
</organism>
<proteinExistence type="predicted"/>
<dbReference type="AlphaFoldDB" id="A0A183A2R2"/>
<reference evidence="1" key="1">
    <citation type="submission" date="2016-06" db="UniProtKB">
        <authorList>
            <consortium name="WormBaseParasite"/>
        </authorList>
    </citation>
    <scope>IDENTIFICATION</scope>
</reference>
<name>A0A183A2R2_9TREM</name>